<name>A0A7J7I0U9_CAMSI</name>
<accession>A0A7J7I0U9</accession>
<comment type="caution">
    <text evidence="1">The sequence shown here is derived from an EMBL/GenBank/DDBJ whole genome shotgun (WGS) entry which is preliminary data.</text>
</comment>
<dbReference type="PANTHER" id="PTHR10073:SF47">
    <property type="entry name" value="DNA MISMATCH REPAIR PROTEIN MLH3"/>
    <property type="match status" value="1"/>
</dbReference>
<dbReference type="GO" id="GO:0006298">
    <property type="term" value="P:mismatch repair"/>
    <property type="evidence" value="ECO:0007669"/>
    <property type="project" value="InterPro"/>
</dbReference>
<dbReference type="GO" id="GO:0032300">
    <property type="term" value="C:mismatch repair complex"/>
    <property type="evidence" value="ECO:0007669"/>
    <property type="project" value="InterPro"/>
</dbReference>
<dbReference type="PANTHER" id="PTHR10073">
    <property type="entry name" value="DNA MISMATCH REPAIR PROTEIN MLH, PMS, MUTL"/>
    <property type="match status" value="1"/>
</dbReference>
<dbReference type="EMBL" id="JACBKZ010000002">
    <property type="protein sequence ID" value="KAF5958056.1"/>
    <property type="molecule type" value="Genomic_DNA"/>
</dbReference>
<keyword evidence="2" id="KW-1185">Reference proteome</keyword>
<evidence type="ECO:0000313" key="2">
    <source>
        <dbReference type="Proteomes" id="UP000593564"/>
    </source>
</evidence>
<dbReference type="InterPro" id="IPR037198">
    <property type="entry name" value="MutL_C_sf"/>
</dbReference>
<reference evidence="2" key="1">
    <citation type="journal article" date="2020" name="Nat. Commun.">
        <title>Genome assembly of wild tea tree DASZ reveals pedigree and selection history of tea varieties.</title>
        <authorList>
            <person name="Zhang W."/>
            <person name="Zhang Y."/>
            <person name="Qiu H."/>
            <person name="Guo Y."/>
            <person name="Wan H."/>
            <person name="Zhang X."/>
            <person name="Scossa F."/>
            <person name="Alseekh S."/>
            <person name="Zhang Q."/>
            <person name="Wang P."/>
            <person name="Xu L."/>
            <person name="Schmidt M.H."/>
            <person name="Jia X."/>
            <person name="Li D."/>
            <person name="Zhu A."/>
            <person name="Guo F."/>
            <person name="Chen W."/>
            <person name="Ni D."/>
            <person name="Usadel B."/>
            <person name="Fernie A.R."/>
            <person name="Wen W."/>
        </authorList>
    </citation>
    <scope>NUCLEOTIDE SEQUENCE [LARGE SCALE GENOMIC DNA]</scope>
    <source>
        <strain evidence="2">cv. G240</strain>
    </source>
</reference>
<dbReference type="Gene3D" id="3.30.1540.20">
    <property type="entry name" value="MutL, C-terminal domain, dimerisation subdomain"/>
    <property type="match status" value="1"/>
</dbReference>
<evidence type="ECO:0000313" key="1">
    <source>
        <dbReference type="EMBL" id="KAF5958056.1"/>
    </source>
</evidence>
<dbReference type="Proteomes" id="UP000593564">
    <property type="component" value="Unassembled WGS sequence"/>
</dbReference>
<dbReference type="GO" id="GO:0016887">
    <property type="term" value="F:ATP hydrolysis activity"/>
    <property type="evidence" value="ECO:0007669"/>
    <property type="project" value="InterPro"/>
</dbReference>
<evidence type="ECO:0008006" key="3">
    <source>
        <dbReference type="Google" id="ProtNLM"/>
    </source>
</evidence>
<proteinExistence type="predicted"/>
<protein>
    <recommendedName>
        <fullName evidence="3">MutL C-terminal dimerisation domain-containing protein</fullName>
    </recommendedName>
</protein>
<dbReference type="GO" id="GO:0140664">
    <property type="term" value="F:ATP-dependent DNA damage sensor activity"/>
    <property type="evidence" value="ECO:0007669"/>
    <property type="project" value="InterPro"/>
</dbReference>
<reference evidence="1 2" key="2">
    <citation type="submission" date="2020-07" db="EMBL/GenBank/DDBJ databases">
        <title>Genome assembly of wild tea tree DASZ reveals pedigree and selection history of tea varieties.</title>
        <authorList>
            <person name="Zhang W."/>
        </authorList>
    </citation>
    <scope>NUCLEOTIDE SEQUENCE [LARGE SCALE GENOMIC DNA]</scope>
    <source>
        <strain evidence="2">cv. G240</strain>
        <tissue evidence="1">Leaf</tissue>
    </source>
</reference>
<dbReference type="SUPFAM" id="SSF118116">
    <property type="entry name" value="DNA mismatch repair protein MutL"/>
    <property type="match status" value="1"/>
</dbReference>
<gene>
    <name evidence="1" type="ORF">HYC85_005281</name>
</gene>
<dbReference type="InterPro" id="IPR042120">
    <property type="entry name" value="MutL_C_dimsub"/>
</dbReference>
<dbReference type="InterPro" id="IPR038973">
    <property type="entry name" value="MutL/Mlh/Pms-like"/>
</dbReference>
<sequence length="160" mass="17698">MKTVTYLDTEQKLVLPEIGYQLLHNYADQIQNWGVNLTDVDLLEFLQQLADTDGSSTIPPSVHRVLNSKACRGAIMFGDTLLPSECSLIVEELKQTSLCFQCAHGRPTTVPLVTLEALHKQIAKLGLWNGGSNELWHGLHQHVPSLERAAQRLSSARGLS</sequence>
<dbReference type="AlphaFoldDB" id="A0A7J7I0U9"/>
<organism evidence="1 2">
    <name type="scientific">Camellia sinensis</name>
    <name type="common">Tea plant</name>
    <name type="synonym">Thea sinensis</name>
    <dbReference type="NCBI Taxonomy" id="4442"/>
    <lineage>
        <taxon>Eukaryota</taxon>
        <taxon>Viridiplantae</taxon>
        <taxon>Streptophyta</taxon>
        <taxon>Embryophyta</taxon>
        <taxon>Tracheophyta</taxon>
        <taxon>Spermatophyta</taxon>
        <taxon>Magnoliopsida</taxon>
        <taxon>eudicotyledons</taxon>
        <taxon>Gunneridae</taxon>
        <taxon>Pentapetalae</taxon>
        <taxon>asterids</taxon>
        <taxon>Ericales</taxon>
        <taxon>Theaceae</taxon>
        <taxon>Camellia</taxon>
    </lineage>
</organism>